<dbReference type="OrthoDB" id="5954824at2759"/>
<dbReference type="Proteomes" id="UP000663869">
    <property type="component" value="Unassembled WGS sequence"/>
</dbReference>
<dbReference type="Proteomes" id="UP000663848">
    <property type="component" value="Unassembled WGS sequence"/>
</dbReference>
<accession>A0A817THN6</accession>
<evidence type="ECO:0000313" key="11">
    <source>
        <dbReference type="EMBL" id="CAF4270762.1"/>
    </source>
</evidence>
<dbReference type="GO" id="GO:0000981">
    <property type="term" value="F:DNA-binding transcription factor activity, RNA polymerase II-specific"/>
    <property type="evidence" value="ECO:0007669"/>
    <property type="project" value="TreeGrafter"/>
</dbReference>
<dbReference type="Proteomes" id="UP000663825">
    <property type="component" value="Unassembled WGS sequence"/>
</dbReference>
<dbReference type="Proteomes" id="UP000663872">
    <property type="component" value="Unassembled WGS sequence"/>
</dbReference>
<feature type="DNA-binding region" description="Fork-head" evidence="3">
    <location>
        <begin position="29"/>
        <end position="122"/>
    </location>
</feature>
<dbReference type="EMBL" id="CAJNYT010004567">
    <property type="protein sequence ID" value="CAF3669704.1"/>
    <property type="molecule type" value="Genomic_DNA"/>
</dbReference>
<dbReference type="PANTHER" id="PTHR11829">
    <property type="entry name" value="FORKHEAD BOX PROTEIN"/>
    <property type="match status" value="1"/>
</dbReference>
<evidence type="ECO:0000313" key="7">
    <source>
        <dbReference type="EMBL" id="CAF3316590.1"/>
    </source>
</evidence>
<dbReference type="PROSITE" id="PS00658">
    <property type="entry name" value="FORK_HEAD_2"/>
    <property type="match status" value="1"/>
</dbReference>
<dbReference type="InterPro" id="IPR050211">
    <property type="entry name" value="FOX_domain-containing"/>
</dbReference>
<dbReference type="EMBL" id="CAJOBR010005426">
    <property type="protein sequence ID" value="CAF4817431.1"/>
    <property type="molecule type" value="Genomic_DNA"/>
</dbReference>
<dbReference type="EMBL" id="CAJOBO010000711">
    <property type="protein sequence ID" value="CAF4276977.1"/>
    <property type="molecule type" value="Genomic_DNA"/>
</dbReference>
<evidence type="ECO:0000313" key="14">
    <source>
        <dbReference type="EMBL" id="CAF4817431.1"/>
    </source>
</evidence>
<protein>
    <recommendedName>
        <fullName evidence="4">Fork-head domain-containing protein</fullName>
    </recommendedName>
</protein>
<dbReference type="GO" id="GO:0030154">
    <property type="term" value="P:cell differentiation"/>
    <property type="evidence" value="ECO:0007669"/>
    <property type="project" value="TreeGrafter"/>
</dbReference>
<name>A0A817THN6_9BILA</name>
<evidence type="ECO:0000313" key="9">
    <source>
        <dbReference type="EMBL" id="CAF3773515.1"/>
    </source>
</evidence>
<evidence type="ECO:0000256" key="2">
    <source>
        <dbReference type="ARBA" id="ARBA00023242"/>
    </source>
</evidence>
<dbReference type="EMBL" id="CAJNYU010004581">
    <property type="protein sequence ID" value="CAF3773515.1"/>
    <property type="molecule type" value="Genomic_DNA"/>
</dbReference>
<dbReference type="PROSITE" id="PS50039">
    <property type="entry name" value="FORK_HEAD_3"/>
    <property type="match status" value="1"/>
</dbReference>
<dbReference type="Proteomes" id="UP000663865">
    <property type="component" value="Unassembled WGS sequence"/>
</dbReference>
<gene>
    <name evidence="9" type="ORF">FME351_LOCUS32092</name>
    <name evidence="8" type="ORF">GRG538_LOCUS26288</name>
    <name evidence="12" type="ORF">HFQ381_LOCUS12032</name>
    <name evidence="7" type="ORF">KIK155_LOCUS83</name>
    <name evidence="6" type="ORF">LUA448_LOCUS1262</name>
    <name evidence="14" type="ORF">QYT958_LOCUS24847</name>
    <name evidence="5" type="ORF">TIS948_LOCUS258</name>
    <name evidence="13" type="ORF">TOA249_LOCUS4265</name>
    <name evidence="11" type="ORF">TSG867_LOCUS4320</name>
    <name evidence="10" type="ORF">UJA718_LOCUS4109</name>
</gene>
<keyword evidence="2 3" id="KW-0539">Nucleus</keyword>
<dbReference type="SMART" id="SM00339">
    <property type="entry name" value="FH"/>
    <property type="match status" value="1"/>
</dbReference>
<sequence length="165" mass="19269">MNPQDSGYFSPSPSSQDFCSHKTVKSLTKPQESYVALIARAILSSSNYQMLLVDIYEWILNEYPYYGTLQSKAWRNSIRHNLSLNECFIRQQKSENGRGYYWGIHPAALDAFIRGDFRRRQARLRAKRADTLSIQPIPWMMNTDSSLNYSIQQQQPTQTYNYSYS</sequence>
<dbReference type="Proteomes" id="UP000663838">
    <property type="component" value="Unassembled WGS sequence"/>
</dbReference>
<evidence type="ECO:0000313" key="6">
    <source>
        <dbReference type="EMBL" id="CAF3186096.1"/>
    </source>
</evidence>
<dbReference type="Proteomes" id="UP000663862">
    <property type="component" value="Unassembled WGS sequence"/>
</dbReference>
<evidence type="ECO:0000313" key="10">
    <source>
        <dbReference type="EMBL" id="CAF4161740.1"/>
    </source>
</evidence>
<proteinExistence type="predicted"/>
<dbReference type="SUPFAM" id="SSF46785">
    <property type="entry name" value="Winged helix' DNA-binding domain"/>
    <property type="match status" value="1"/>
</dbReference>
<dbReference type="GO" id="GO:0000978">
    <property type="term" value="F:RNA polymerase II cis-regulatory region sequence-specific DNA binding"/>
    <property type="evidence" value="ECO:0007669"/>
    <property type="project" value="TreeGrafter"/>
</dbReference>
<dbReference type="PRINTS" id="PR00053">
    <property type="entry name" value="FORKHEAD"/>
</dbReference>
<dbReference type="EMBL" id="CAJNYV010000004">
    <property type="protein sequence ID" value="CAF3316590.1"/>
    <property type="molecule type" value="Genomic_DNA"/>
</dbReference>
<dbReference type="EMBL" id="CAJNYD010000033">
    <property type="protein sequence ID" value="CAF3186096.1"/>
    <property type="molecule type" value="Genomic_DNA"/>
</dbReference>
<dbReference type="InterPro" id="IPR036388">
    <property type="entry name" value="WH-like_DNA-bd_sf"/>
</dbReference>
<dbReference type="AlphaFoldDB" id="A0A817THN6"/>
<keyword evidence="1 3" id="KW-0238">DNA-binding</keyword>
<evidence type="ECO:0000256" key="3">
    <source>
        <dbReference type="PROSITE-ProRule" id="PRU00089"/>
    </source>
</evidence>
<dbReference type="InterPro" id="IPR001766">
    <property type="entry name" value="Fork_head_dom"/>
</dbReference>
<evidence type="ECO:0000313" key="15">
    <source>
        <dbReference type="Proteomes" id="UP000663865"/>
    </source>
</evidence>
<keyword evidence="16" id="KW-1185">Reference proteome</keyword>
<evidence type="ECO:0000313" key="8">
    <source>
        <dbReference type="EMBL" id="CAF3669704.1"/>
    </source>
</evidence>
<dbReference type="GO" id="GO:0009653">
    <property type="term" value="P:anatomical structure morphogenesis"/>
    <property type="evidence" value="ECO:0007669"/>
    <property type="project" value="TreeGrafter"/>
</dbReference>
<dbReference type="Pfam" id="PF00250">
    <property type="entry name" value="Forkhead"/>
    <property type="match status" value="1"/>
</dbReference>
<dbReference type="InterPro" id="IPR047519">
    <property type="entry name" value="FH_FOXQ2-like"/>
</dbReference>
<dbReference type="InterPro" id="IPR030456">
    <property type="entry name" value="TF_fork_head_CS_2"/>
</dbReference>
<dbReference type="EMBL" id="CAJOBQ010000139">
    <property type="protein sequence ID" value="CAF4270762.1"/>
    <property type="molecule type" value="Genomic_DNA"/>
</dbReference>
<comment type="caution">
    <text evidence="7">The sequence shown here is derived from an EMBL/GenBank/DDBJ whole genome shotgun (WGS) entry which is preliminary data.</text>
</comment>
<dbReference type="InterPro" id="IPR036390">
    <property type="entry name" value="WH_DNA-bd_sf"/>
</dbReference>
<dbReference type="Proteomes" id="UP000663851">
    <property type="component" value="Unassembled WGS sequence"/>
</dbReference>
<evidence type="ECO:0000256" key="1">
    <source>
        <dbReference type="ARBA" id="ARBA00023125"/>
    </source>
</evidence>
<organism evidence="7 15">
    <name type="scientific">Rotaria socialis</name>
    <dbReference type="NCBI Taxonomy" id="392032"/>
    <lineage>
        <taxon>Eukaryota</taxon>
        <taxon>Metazoa</taxon>
        <taxon>Spiralia</taxon>
        <taxon>Gnathifera</taxon>
        <taxon>Rotifera</taxon>
        <taxon>Eurotatoria</taxon>
        <taxon>Bdelloidea</taxon>
        <taxon>Philodinida</taxon>
        <taxon>Philodinidae</taxon>
        <taxon>Rotaria</taxon>
    </lineage>
</organism>
<dbReference type="GO" id="GO:0005634">
    <property type="term" value="C:nucleus"/>
    <property type="evidence" value="ECO:0007669"/>
    <property type="project" value="UniProtKB-SubCell"/>
</dbReference>
<evidence type="ECO:0000259" key="4">
    <source>
        <dbReference type="PROSITE" id="PS50039"/>
    </source>
</evidence>
<evidence type="ECO:0000313" key="12">
    <source>
        <dbReference type="EMBL" id="CAF4276977.1"/>
    </source>
</evidence>
<dbReference type="PANTHER" id="PTHR11829:SF142">
    <property type="entry name" value="FORK-HEAD DOMAIN-CONTAINING PROTEIN"/>
    <property type="match status" value="1"/>
</dbReference>
<feature type="domain" description="Fork-head" evidence="4">
    <location>
        <begin position="29"/>
        <end position="122"/>
    </location>
</feature>
<evidence type="ECO:0000313" key="16">
    <source>
        <dbReference type="Proteomes" id="UP000663873"/>
    </source>
</evidence>
<evidence type="ECO:0000313" key="13">
    <source>
        <dbReference type="EMBL" id="CAF4511175.1"/>
    </source>
</evidence>
<dbReference type="Proteomes" id="UP000663833">
    <property type="component" value="Unassembled WGS sequence"/>
</dbReference>
<dbReference type="CDD" id="cd20035">
    <property type="entry name" value="FH_FOXQ2-like"/>
    <property type="match status" value="1"/>
</dbReference>
<dbReference type="EMBL" id="CAJOBS010000160">
    <property type="protein sequence ID" value="CAF4511175.1"/>
    <property type="molecule type" value="Genomic_DNA"/>
</dbReference>
<comment type="subcellular location">
    <subcellularLocation>
        <location evidence="3">Nucleus</location>
    </subcellularLocation>
</comment>
<evidence type="ECO:0000313" key="5">
    <source>
        <dbReference type="EMBL" id="CAF2977467.1"/>
    </source>
</evidence>
<reference evidence="7" key="1">
    <citation type="submission" date="2021-02" db="EMBL/GenBank/DDBJ databases">
        <authorList>
            <person name="Nowell W R."/>
        </authorList>
    </citation>
    <scope>NUCLEOTIDE SEQUENCE</scope>
</reference>
<dbReference type="Proteomes" id="UP000663873">
    <property type="component" value="Unassembled WGS sequence"/>
</dbReference>
<dbReference type="Gene3D" id="1.10.10.10">
    <property type="entry name" value="Winged helix-like DNA-binding domain superfamily/Winged helix DNA-binding domain"/>
    <property type="match status" value="1"/>
</dbReference>
<dbReference type="EMBL" id="CAJNXB010000007">
    <property type="protein sequence ID" value="CAF2977467.1"/>
    <property type="molecule type" value="Genomic_DNA"/>
</dbReference>
<dbReference type="EMBL" id="CAJOBP010000323">
    <property type="protein sequence ID" value="CAF4161740.1"/>
    <property type="molecule type" value="Genomic_DNA"/>
</dbReference>